<organism evidence="2 3">
    <name type="scientific">Streptomyces fuscichromogenes</name>
    <dbReference type="NCBI Taxonomy" id="1324013"/>
    <lineage>
        <taxon>Bacteria</taxon>
        <taxon>Bacillati</taxon>
        <taxon>Actinomycetota</taxon>
        <taxon>Actinomycetes</taxon>
        <taxon>Kitasatosporales</taxon>
        <taxon>Streptomycetaceae</taxon>
        <taxon>Streptomyces</taxon>
    </lineage>
</organism>
<sequence length="352" mass="35247">MPGWVLLGCVPPGCALPADEVPPADELPDVPPADEPPVVVPPADELPDVPPADALPDVPPADEPPADALPDVPPADEPPADALPDVPPADEPPDVPPADVPPVVVPPAGGLPAGGLPVVVPPAGGLPAGGLPVVVPPAGGFPAGGLPVVVPPVVPACWFTGALMVEPIIWLTLLVVWTWIWFITVVDRPRLVALACAAAEPAARACCSEAPRLIAACAALVPAATAADAPAALPAEACPAEPVQDTGPTVTAPVPVTAVGPIRPSEEEVTLFPPGETVNVPLGAKLSPVRVPPVTRHVGFEAAEATSVIPVTVPLTSAAITAAPSAVFPSMNLSLPGFRLSDWSAFLQITAP</sequence>
<keyword evidence="3" id="KW-1185">Reference proteome</keyword>
<dbReference type="AlphaFoldDB" id="A0A917XEV8"/>
<dbReference type="Proteomes" id="UP000653411">
    <property type="component" value="Unassembled WGS sequence"/>
</dbReference>
<protein>
    <submittedName>
        <fullName evidence="2">Uncharacterized protein</fullName>
    </submittedName>
</protein>
<feature type="compositionally biased region" description="Pro residues" evidence="1">
    <location>
        <begin position="29"/>
        <end position="40"/>
    </location>
</feature>
<feature type="compositionally biased region" description="Pro residues" evidence="1">
    <location>
        <begin position="85"/>
        <end position="102"/>
    </location>
</feature>
<reference evidence="2" key="1">
    <citation type="journal article" date="2014" name="Int. J. Syst. Evol. Microbiol.">
        <title>Complete genome sequence of Corynebacterium casei LMG S-19264T (=DSM 44701T), isolated from a smear-ripened cheese.</title>
        <authorList>
            <consortium name="US DOE Joint Genome Institute (JGI-PGF)"/>
            <person name="Walter F."/>
            <person name="Albersmeier A."/>
            <person name="Kalinowski J."/>
            <person name="Ruckert C."/>
        </authorList>
    </citation>
    <scope>NUCLEOTIDE SEQUENCE</scope>
    <source>
        <strain evidence="2">CGMCC 4.7110</strain>
    </source>
</reference>
<proteinExistence type="predicted"/>
<reference evidence="2" key="2">
    <citation type="submission" date="2020-09" db="EMBL/GenBank/DDBJ databases">
        <authorList>
            <person name="Sun Q."/>
            <person name="Zhou Y."/>
        </authorList>
    </citation>
    <scope>NUCLEOTIDE SEQUENCE</scope>
    <source>
        <strain evidence="2">CGMCC 4.7110</strain>
    </source>
</reference>
<accession>A0A917XEV8</accession>
<gene>
    <name evidence="2" type="ORF">GCM10011578_043070</name>
</gene>
<dbReference type="EMBL" id="BMML01000009">
    <property type="protein sequence ID" value="GGN15101.1"/>
    <property type="molecule type" value="Genomic_DNA"/>
</dbReference>
<comment type="caution">
    <text evidence="2">The sequence shown here is derived from an EMBL/GenBank/DDBJ whole genome shotgun (WGS) entry which is preliminary data.</text>
</comment>
<name>A0A917XEV8_9ACTN</name>
<feature type="region of interest" description="Disordered" evidence="1">
    <location>
        <begin position="16"/>
        <end position="102"/>
    </location>
</feature>
<evidence type="ECO:0000256" key="1">
    <source>
        <dbReference type="SAM" id="MobiDB-lite"/>
    </source>
</evidence>
<evidence type="ECO:0000313" key="2">
    <source>
        <dbReference type="EMBL" id="GGN15101.1"/>
    </source>
</evidence>
<evidence type="ECO:0000313" key="3">
    <source>
        <dbReference type="Proteomes" id="UP000653411"/>
    </source>
</evidence>